<organism evidence="1 2">
    <name type="scientific">Kroppenstedtia guangzhouensis</name>
    <dbReference type="NCBI Taxonomy" id="1274356"/>
    <lineage>
        <taxon>Bacteria</taxon>
        <taxon>Bacillati</taxon>
        <taxon>Bacillota</taxon>
        <taxon>Bacilli</taxon>
        <taxon>Bacillales</taxon>
        <taxon>Thermoactinomycetaceae</taxon>
        <taxon>Kroppenstedtia</taxon>
    </lineage>
</organism>
<sequence>MTVEQQTHWKIGDEVTVPEYHSGGGTGERWKLTGERKGRVVYVGPRYIVVNWGHYEESIWLDDLAYRGSRSGMY</sequence>
<dbReference type="EMBL" id="BMEX01000001">
    <property type="protein sequence ID" value="GGA31890.1"/>
    <property type="molecule type" value="Genomic_DNA"/>
</dbReference>
<dbReference type="RefSeq" id="WP_188428623.1">
    <property type="nucleotide sequence ID" value="NZ_BMEX01000001.1"/>
</dbReference>
<name>A0ABQ1FVE5_9BACL</name>
<comment type="caution">
    <text evidence="1">The sequence shown here is derived from an EMBL/GenBank/DDBJ whole genome shotgun (WGS) entry which is preliminary data.</text>
</comment>
<dbReference type="Proteomes" id="UP000617979">
    <property type="component" value="Unassembled WGS sequence"/>
</dbReference>
<protein>
    <submittedName>
        <fullName evidence="1">Uncharacterized protein</fullName>
    </submittedName>
</protein>
<proteinExistence type="predicted"/>
<evidence type="ECO:0000313" key="2">
    <source>
        <dbReference type="Proteomes" id="UP000617979"/>
    </source>
</evidence>
<keyword evidence="2" id="KW-1185">Reference proteome</keyword>
<evidence type="ECO:0000313" key="1">
    <source>
        <dbReference type="EMBL" id="GGA31890.1"/>
    </source>
</evidence>
<reference evidence="2" key="1">
    <citation type="journal article" date="2019" name="Int. J. Syst. Evol. Microbiol.">
        <title>The Global Catalogue of Microorganisms (GCM) 10K type strain sequencing project: providing services to taxonomists for standard genome sequencing and annotation.</title>
        <authorList>
            <consortium name="The Broad Institute Genomics Platform"/>
            <consortium name="The Broad Institute Genome Sequencing Center for Infectious Disease"/>
            <person name="Wu L."/>
            <person name="Ma J."/>
        </authorList>
    </citation>
    <scope>NUCLEOTIDE SEQUENCE [LARGE SCALE GENOMIC DNA]</scope>
    <source>
        <strain evidence="2">CGMCC 1.12404</strain>
    </source>
</reference>
<gene>
    <name evidence="1" type="ORF">GCM10007416_00520</name>
</gene>
<accession>A0ABQ1FVE5</accession>